<evidence type="ECO:0000256" key="1">
    <source>
        <dbReference type="SAM" id="Phobius"/>
    </source>
</evidence>
<keyword evidence="1" id="KW-0812">Transmembrane</keyword>
<feature type="transmembrane region" description="Helical" evidence="1">
    <location>
        <begin position="142"/>
        <end position="166"/>
    </location>
</feature>
<dbReference type="Proteomes" id="UP000593571">
    <property type="component" value="Unassembled WGS sequence"/>
</dbReference>
<protein>
    <submittedName>
        <fullName evidence="2">Uncharacterized protein</fullName>
    </submittedName>
</protein>
<sequence>MACGGAEVVMLGLGGGCNDRRSFAGWSTTHLLLCGPVPDRPQMVPVLARGLGTPGPGRLSFHRPFSVVYYCSFIVRGRPPPPTPQTMCFSICPHKEARRPLQLLVRYPDSLYSQISQKHFILHSAFSFFLFLPAPPPPSLSLWQLSACSLYLGSISVLFYSFVLSFSDSTYK</sequence>
<comment type="caution">
    <text evidence="2">The sequence shown here is derived from an EMBL/GenBank/DDBJ whole genome shotgun (WGS) entry which is preliminary data.</text>
</comment>
<proteinExistence type="predicted"/>
<organism evidence="2 3">
    <name type="scientific">Rousettus aegyptiacus</name>
    <name type="common">Egyptian fruit bat</name>
    <name type="synonym">Pteropus aegyptiacus</name>
    <dbReference type="NCBI Taxonomy" id="9407"/>
    <lineage>
        <taxon>Eukaryota</taxon>
        <taxon>Metazoa</taxon>
        <taxon>Chordata</taxon>
        <taxon>Craniata</taxon>
        <taxon>Vertebrata</taxon>
        <taxon>Euteleostomi</taxon>
        <taxon>Mammalia</taxon>
        <taxon>Eutheria</taxon>
        <taxon>Laurasiatheria</taxon>
        <taxon>Chiroptera</taxon>
        <taxon>Yinpterochiroptera</taxon>
        <taxon>Pteropodoidea</taxon>
        <taxon>Pteropodidae</taxon>
        <taxon>Rousettinae</taxon>
        <taxon>Rousettus</taxon>
    </lineage>
</organism>
<evidence type="ECO:0000313" key="2">
    <source>
        <dbReference type="EMBL" id="KAF6506287.1"/>
    </source>
</evidence>
<dbReference type="AlphaFoldDB" id="A0A7J8KBN5"/>
<keyword evidence="1" id="KW-0472">Membrane</keyword>
<keyword evidence="1" id="KW-1133">Transmembrane helix</keyword>
<name>A0A7J8KBN5_ROUAE</name>
<feature type="transmembrane region" description="Helical" evidence="1">
    <location>
        <begin position="120"/>
        <end position="136"/>
    </location>
</feature>
<keyword evidence="3" id="KW-1185">Reference proteome</keyword>
<accession>A0A7J8KBN5</accession>
<dbReference type="EMBL" id="JACASE010000001">
    <property type="protein sequence ID" value="KAF6506287.1"/>
    <property type="molecule type" value="Genomic_DNA"/>
</dbReference>
<evidence type="ECO:0000313" key="3">
    <source>
        <dbReference type="Proteomes" id="UP000593571"/>
    </source>
</evidence>
<gene>
    <name evidence="2" type="ORF">HJG63_008072</name>
</gene>
<reference evidence="2 3" key="1">
    <citation type="journal article" date="2020" name="Nature">
        <title>Six reference-quality genomes reveal evolution of bat adaptations.</title>
        <authorList>
            <person name="Jebb D."/>
            <person name="Huang Z."/>
            <person name="Pippel M."/>
            <person name="Hughes G.M."/>
            <person name="Lavrichenko K."/>
            <person name="Devanna P."/>
            <person name="Winkler S."/>
            <person name="Jermiin L.S."/>
            <person name="Skirmuntt E.C."/>
            <person name="Katzourakis A."/>
            <person name="Burkitt-Gray L."/>
            <person name="Ray D.A."/>
            <person name="Sullivan K.A.M."/>
            <person name="Roscito J.G."/>
            <person name="Kirilenko B.M."/>
            <person name="Davalos L.M."/>
            <person name="Corthals A.P."/>
            <person name="Power M.L."/>
            <person name="Jones G."/>
            <person name="Ransome R.D."/>
            <person name="Dechmann D.K.N."/>
            <person name="Locatelli A.G."/>
            <person name="Puechmaille S.J."/>
            <person name="Fedrigo O."/>
            <person name="Jarvis E.D."/>
            <person name="Hiller M."/>
            <person name="Vernes S.C."/>
            <person name="Myers E.W."/>
            <person name="Teeling E.C."/>
        </authorList>
    </citation>
    <scope>NUCLEOTIDE SEQUENCE [LARGE SCALE GENOMIC DNA]</scope>
    <source>
        <strain evidence="2">MRouAeg1</strain>
        <tissue evidence="2">Muscle</tissue>
    </source>
</reference>